<comment type="caution">
    <text evidence="1">The sequence shown here is derived from an EMBL/GenBank/DDBJ whole genome shotgun (WGS) entry which is preliminary data.</text>
</comment>
<sequence length="53" mass="6654">MFFYRYNGFNVFINFNYITFGKKLLSRFLLFCLDIQLRKDHYFYTTAVVFFNR</sequence>
<evidence type="ECO:0000313" key="1">
    <source>
        <dbReference type="EMBL" id="EMJ90911.1"/>
    </source>
</evidence>
<gene>
    <name evidence="1" type="ORF">LEP1GSC194_1241</name>
</gene>
<dbReference type="EMBL" id="ANIK01000116">
    <property type="protein sequence ID" value="EMJ90911.1"/>
    <property type="molecule type" value="Genomic_DNA"/>
</dbReference>
<dbReference type="PATRIC" id="fig|1218565.3.peg.4247"/>
<proteinExistence type="predicted"/>
<organism evidence="1 2">
    <name type="scientific">Leptospira alstonii serovar Sichuan str. 79601</name>
    <dbReference type="NCBI Taxonomy" id="1218565"/>
    <lineage>
        <taxon>Bacteria</taxon>
        <taxon>Pseudomonadati</taxon>
        <taxon>Spirochaetota</taxon>
        <taxon>Spirochaetia</taxon>
        <taxon>Leptospirales</taxon>
        <taxon>Leptospiraceae</taxon>
        <taxon>Leptospira</taxon>
    </lineage>
</organism>
<dbReference type="AlphaFoldDB" id="M6CJV9"/>
<name>M6CJV9_9LEPT</name>
<accession>M6CJV9</accession>
<dbReference type="Proteomes" id="UP000011988">
    <property type="component" value="Unassembled WGS sequence"/>
</dbReference>
<evidence type="ECO:0000313" key="2">
    <source>
        <dbReference type="Proteomes" id="UP000011988"/>
    </source>
</evidence>
<protein>
    <submittedName>
        <fullName evidence="1">Uncharacterized protein</fullName>
    </submittedName>
</protein>
<reference evidence="1 2" key="1">
    <citation type="submission" date="2013-01" db="EMBL/GenBank/DDBJ databases">
        <authorList>
            <person name="Harkins D.M."/>
            <person name="Durkin A.S."/>
            <person name="Brinkac L.M."/>
            <person name="Haft D.H."/>
            <person name="Selengut J.D."/>
            <person name="Sanka R."/>
            <person name="DePew J."/>
            <person name="Purushe J."/>
            <person name="Galloway R.L."/>
            <person name="Vinetz J.M."/>
            <person name="Sutton G.G."/>
            <person name="Nierman W.C."/>
            <person name="Fouts D.E."/>
        </authorList>
    </citation>
    <scope>NUCLEOTIDE SEQUENCE [LARGE SCALE GENOMIC DNA]</scope>
    <source>
        <strain evidence="1 2">79601</strain>
    </source>
</reference>